<dbReference type="GO" id="GO:0022857">
    <property type="term" value="F:transmembrane transporter activity"/>
    <property type="evidence" value="ECO:0007669"/>
    <property type="project" value="InterPro"/>
</dbReference>
<keyword evidence="2" id="KW-1003">Cell membrane</keyword>
<proteinExistence type="predicted"/>
<dbReference type="GO" id="GO:0005886">
    <property type="term" value="C:plasma membrane"/>
    <property type="evidence" value="ECO:0007669"/>
    <property type="project" value="UniProtKB-SubCell"/>
</dbReference>
<accession>A0A160TF53</accession>
<evidence type="ECO:0000256" key="6">
    <source>
        <dbReference type="SAM" id="Phobius"/>
    </source>
</evidence>
<evidence type="ECO:0000256" key="3">
    <source>
        <dbReference type="ARBA" id="ARBA00022692"/>
    </source>
</evidence>
<dbReference type="EMBL" id="CZQC01000069">
    <property type="protein sequence ID" value="CUS42653.1"/>
    <property type="molecule type" value="Genomic_DNA"/>
</dbReference>
<dbReference type="Gene3D" id="3.30.420.270">
    <property type="match status" value="1"/>
</dbReference>
<dbReference type="Pfam" id="PF02472">
    <property type="entry name" value="ExbD"/>
    <property type="match status" value="1"/>
</dbReference>
<organism evidence="7">
    <name type="scientific">hydrothermal vent metagenome</name>
    <dbReference type="NCBI Taxonomy" id="652676"/>
    <lineage>
        <taxon>unclassified sequences</taxon>
        <taxon>metagenomes</taxon>
        <taxon>ecological metagenomes</taxon>
    </lineage>
</organism>
<evidence type="ECO:0000256" key="5">
    <source>
        <dbReference type="ARBA" id="ARBA00023136"/>
    </source>
</evidence>
<evidence type="ECO:0000256" key="4">
    <source>
        <dbReference type="ARBA" id="ARBA00022989"/>
    </source>
</evidence>
<keyword evidence="5 6" id="KW-0472">Membrane</keyword>
<comment type="subcellular location">
    <subcellularLocation>
        <location evidence="1">Cell membrane</location>
        <topology evidence="1">Single-pass membrane protein</topology>
    </subcellularLocation>
</comment>
<evidence type="ECO:0000313" key="7">
    <source>
        <dbReference type="EMBL" id="CUS42653.1"/>
    </source>
</evidence>
<dbReference type="AlphaFoldDB" id="A0A160TF53"/>
<evidence type="ECO:0000256" key="1">
    <source>
        <dbReference type="ARBA" id="ARBA00004162"/>
    </source>
</evidence>
<keyword evidence="3 6" id="KW-0812">Transmembrane</keyword>
<name>A0A160TF53_9ZZZZ</name>
<reference evidence="7" key="1">
    <citation type="submission" date="2015-10" db="EMBL/GenBank/DDBJ databases">
        <authorList>
            <person name="Gilbert D.G."/>
        </authorList>
    </citation>
    <scope>NUCLEOTIDE SEQUENCE</scope>
</reference>
<dbReference type="InterPro" id="IPR003400">
    <property type="entry name" value="ExbD"/>
</dbReference>
<gene>
    <name evidence="7" type="ORF">MGWOODY_Tha2626</name>
</gene>
<evidence type="ECO:0000256" key="2">
    <source>
        <dbReference type="ARBA" id="ARBA00022475"/>
    </source>
</evidence>
<feature type="transmembrane region" description="Helical" evidence="6">
    <location>
        <begin position="21"/>
        <end position="41"/>
    </location>
</feature>
<dbReference type="PANTHER" id="PTHR30558">
    <property type="entry name" value="EXBD MEMBRANE COMPONENT OF PMF-DRIVEN MACROMOLECULE IMPORT SYSTEM"/>
    <property type="match status" value="1"/>
</dbReference>
<keyword evidence="4 6" id="KW-1133">Transmembrane helix</keyword>
<protein>
    <submittedName>
        <fullName evidence="7">Adventurous gliding motility protein S</fullName>
    </submittedName>
</protein>
<sequence>MKMSRRAKRMQRNHKRNANKSSLNLTALMDIFTILVFFLMVNQSEVEVQNTDTVELPVSLAENKPDDQLTVLVTREDVLVQGRVVASVASLSKDPADLIAALKQELDYRAARKPLPPELEEQGRPITIVGDKGTAYAVLKKVMNTCSKAGFNNISLAVNQLQPGGA</sequence>